<dbReference type="Proteomes" id="UP001295423">
    <property type="component" value="Unassembled WGS sequence"/>
</dbReference>
<evidence type="ECO:0000313" key="2">
    <source>
        <dbReference type="Proteomes" id="UP001295423"/>
    </source>
</evidence>
<keyword evidence="2" id="KW-1185">Reference proteome</keyword>
<proteinExistence type="predicted"/>
<sequence length="2239" mass="254315">MFLQVCTVSDIVTADGRCIRQSAWCGERDGIHRSPYQWPRTVRPNRNHWRLWQDTLTRALLQSDDPSHQLRQPLGPWFDPIDDWNWLVSPTHGVFHRHGHAWRHYGHRSGSYSSSRRFHMRPASHRTAGIKRPIAALDVAEAPSPSVPFWTKPLPDDVCRVTTQPLHGVEEFVISGVGLEHQSPRPVLHPSLFTAWEAASAEVDEYFGWTPDELEIVGARLPDCPRIKAPIGAQFDLVSSLREALARSKASWEPSHVYGHLDHATPFSSLSWWSKRNVEVDNWAVAYRHQLEASNQLIAPNARFFTELAALYIGGVKQSRLDPDYIQELFALPALRKRWREKLTVTPGPRTVRPNRNHWRLWQDTLTRALLQSDDPSHQLRQPLGPWFDPIDDWNWLVSPTHGVFHRHGHAWRHYGHRSGSYSSSWRFHMRPASHRTAGIKRPIAALDVAEAPSPSVPFWTKPLPDDVCRVTTQPLHGVEEFVISGVGLEHQSPRPVLHPSLFTAWEAASAEVDEYFGWTPNELEIVGDEGRLVEALLSGHLCVISDGSYKRALGTASVQLLPRKGEKDRIIVRCQTPGLPQDQSVYRSELIGLLAGIMVVDWLLQQWAPMLHSKPRVRIACDGFSALLNTFSDNRVSPHQAQFDLVSSLHKALARSKASWEPSHVYGHLDHATPFSSLSWWSKRNVEVDNWAVAYRHQLEASNQLIAPNARFFTELAALYIGGVKQSRLDPDYIQELFALPALRKRWREKLTVTPGPRTVRPNRNHWRLWQDTLTRALLQSDDPSHQLRQPLGPWFDPIDDWNWLVSPTHGVFHRHGHAWRHYGHRSGSYSSSWRFHMRPASHRTAGIKRPIAALDVAEAPSPSVPFWTKPLPDDVCRVTTQPLHGVEEFVISGVGLEHQSPRPVLHPSLFTAWEAASAEVDEYFGWTPNELEIVGDEGRLVEALLSGHLCVISDGSYKRALGTASVQLLPRKGEKDRIIVRCQTPGLPQDQSVYRSELIGLLAGIMVVDWLLQQWAPMLHSKPRVRIACDGFSALLNTFSDNRVSPHQAQFDLVSSLHKALARSKASWEPSHVYGHLDHATPFSSLSWWSKRNVEVDNWAVAYRHQLEASNQLIAPNARFFTELAALYIGGVKQSRLDPDYIQELFALPALRKRWREKLTVTPGPRTVRPNRNHWRLWQDTLTRALLQSDDPSHQLRQPLGPWFDPIDDWNWLVSPTHGVFHRHGHAWRHYGHRSGSYSSSWRFHMRPASHRTAGIKRPIAALDVAEAPSPSVPFWTKPLPDDVCRVTTQPLHGVEEFVISGVGLEHQSPRPVLHPSLFTAWEAASAEVDEYFGWTPNELEIVGDEGRLVEALLSGHLCVISDGSYKRALGTASVQLLPRKGEKDRIIVRCQTPGLPQDQSVYRSELIGLLAGIMVVDWLLQQWAPMLHSKPRVRIACDGFSALLNTFSDNRVSPHQAQFDLVSSLHKALARSKASWEPSHVYGHLDHATPFSSLSWWSKRNVEVDNWAVAYRHQLEASNQLIAPNARFFTELAALYIGGVKQSRLDPDYIQELFALPALRKRWREKLTVTPGPRTVRPNRNHWRLWQDTLTRALLQSDDPSHQLRQPLGPWFDPIDDWNWLVSPTHGVFHRHGHAWRHYGHRSGSYSSSWRFHMRPASHRTAGIKRPIAALDVAEAPSPSVPFWTKPLPDDVCRVTTQPLHGVEEFVISGVGLEHQSPRPVLHPSLFTAWEAASAEVDEYFGWTPNELEIVGDEGRLVEALLSGHLCVISDGSYKRALGTASVQLLPRKGEKDRIIVRCQTPGLPQDQSVYRSELIGLLAGIMVVDWLLQQWAPMLHSKPRVRIACDGFSALLNTFSDNRVSPHQAQFDLVSSLHKALARSKASWEPSHVYGHLDHATPFSSLSWWSKRNVEVDNWAVAYRHQLIAPNARFFTELAALYIGDVKQSRLDPDYIQELVALPALRKRWREKLTVTPEAESETDWTSLARAMRSLPAGVQRWTTKHVVGMCGVGKFKVRWGYDTSAACPCCGEFEDHLHVPRCMAPSTSAEWDRRTVALDSWLDTQVTDPAIKHALLSLLKGVRDPSLPSIRVVPGRLRSAFRSQQCIGYQGLLEGRLSHQWAPLQEEYLQSRGSQRSPTLWASRLSHQLILLGFQLWEHRNSVQHSEDNVQLQERSQQVNNGIHNQFDMGPTDLPKVVQRMLSVKRLTVLNNPLVDREEWLKLLPIFLFVCLPFLPSN</sequence>
<protein>
    <submittedName>
        <fullName evidence="1">Uncharacterized protein</fullName>
    </submittedName>
</protein>
<dbReference type="EMBL" id="CAKOGP040001391">
    <property type="protein sequence ID" value="CAJ1945382.1"/>
    <property type="molecule type" value="Genomic_DNA"/>
</dbReference>
<name>A0AAD2CXX0_9STRA</name>
<comment type="caution">
    <text evidence="1">The sequence shown here is derived from an EMBL/GenBank/DDBJ whole genome shotgun (WGS) entry which is preliminary data.</text>
</comment>
<evidence type="ECO:0000313" key="1">
    <source>
        <dbReference type="EMBL" id="CAJ1945382.1"/>
    </source>
</evidence>
<gene>
    <name evidence="1" type="ORF">CYCCA115_LOCUS9525</name>
</gene>
<reference evidence="1" key="1">
    <citation type="submission" date="2023-08" db="EMBL/GenBank/DDBJ databases">
        <authorList>
            <person name="Audoor S."/>
            <person name="Bilcke G."/>
        </authorList>
    </citation>
    <scope>NUCLEOTIDE SEQUENCE</scope>
</reference>
<accession>A0AAD2CXX0</accession>
<organism evidence="1 2">
    <name type="scientific">Cylindrotheca closterium</name>
    <dbReference type="NCBI Taxonomy" id="2856"/>
    <lineage>
        <taxon>Eukaryota</taxon>
        <taxon>Sar</taxon>
        <taxon>Stramenopiles</taxon>
        <taxon>Ochrophyta</taxon>
        <taxon>Bacillariophyta</taxon>
        <taxon>Bacillariophyceae</taxon>
        <taxon>Bacillariophycidae</taxon>
        <taxon>Bacillariales</taxon>
        <taxon>Bacillariaceae</taxon>
        <taxon>Cylindrotheca</taxon>
    </lineage>
</organism>